<proteinExistence type="predicted"/>
<name>A0A645GZ48_9ZZZZ</name>
<organism evidence="1">
    <name type="scientific">bioreactor metagenome</name>
    <dbReference type="NCBI Taxonomy" id="1076179"/>
    <lineage>
        <taxon>unclassified sequences</taxon>
        <taxon>metagenomes</taxon>
        <taxon>ecological metagenomes</taxon>
    </lineage>
</organism>
<evidence type="ECO:0000313" key="1">
    <source>
        <dbReference type="EMBL" id="MPN31332.1"/>
    </source>
</evidence>
<comment type="caution">
    <text evidence="1">The sequence shown here is derived from an EMBL/GenBank/DDBJ whole genome shotgun (WGS) entry which is preliminary data.</text>
</comment>
<sequence>MVVKKVHFVHIEYVPVSFCEYARFEPFLSVLYCLAYVKGPDDLVLCCGNRKLDHGHLSFHDIQIFGRSALLAH</sequence>
<gene>
    <name evidence="1" type="ORF">SDC9_178806</name>
</gene>
<reference evidence="1" key="1">
    <citation type="submission" date="2019-08" db="EMBL/GenBank/DDBJ databases">
        <authorList>
            <person name="Kucharzyk K."/>
            <person name="Murdoch R.W."/>
            <person name="Higgins S."/>
            <person name="Loffler F."/>
        </authorList>
    </citation>
    <scope>NUCLEOTIDE SEQUENCE</scope>
</reference>
<dbReference type="EMBL" id="VSSQ01082820">
    <property type="protein sequence ID" value="MPN31332.1"/>
    <property type="molecule type" value="Genomic_DNA"/>
</dbReference>
<accession>A0A645GZ48</accession>
<dbReference type="AlphaFoldDB" id="A0A645GZ48"/>
<protein>
    <submittedName>
        <fullName evidence="1">Uncharacterized protein</fullName>
    </submittedName>
</protein>